<dbReference type="EMBL" id="JAUOZS010000001">
    <property type="protein sequence ID" value="MDT8903379.1"/>
    <property type="molecule type" value="Genomic_DNA"/>
</dbReference>
<evidence type="ECO:0000256" key="2">
    <source>
        <dbReference type="ARBA" id="ARBA00023002"/>
    </source>
</evidence>
<dbReference type="InterPro" id="IPR036111">
    <property type="entry name" value="Mal/L-sulfo/L-lacto_DH-like_sf"/>
</dbReference>
<dbReference type="InterPro" id="IPR003767">
    <property type="entry name" value="Malate/L-lactate_DH-like"/>
</dbReference>
<dbReference type="PANTHER" id="PTHR11091">
    <property type="entry name" value="OXIDOREDUCTASE-RELATED"/>
    <property type="match status" value="1"/>
</dbReference>
<sequence>MKVSVDKEVVTIAPQELKDLVTSLLEKVGVPREQGTMVAEVMVNADLKGVESHGVRWLDIYLKRIQSGSVKAVTDLKVVKEKAGLLLVDAQGGLGQVAFTLAIEMAIAKARTAGVCAVGVRNTNHCGALGFYTELATKANMAAMAMTNSTPLMAPWGGVTLSIGTNPISFGVPTQGDPVILDMATSASARGKVFLAAQKGYKLPDGVALNKDGEPTTDPKAALEGILLPVGGPKGYGLSLIIDIMAGIMTGSNFGQGITSLYGDLAKAQDIGHFAVLVNIEDFMEIDDFFAGMQRSRSELKSSKLAKGFTEIFLPGEIEANTLRQRTEKGAVLPLATWNVLEGWAKKFAIL</sequence>
<name>A0ABU3P2X9_9FIRM</name>
<organism evidence="3 4">
    <name type="scientific">Anaeroselena agilis</name>
    <dbReference type="NCBI Taxonomy" id="3063788"/>
    <lineage>
        <taxon>Bacteria</taxon>
        <taxon>Bacillati</taxon>
        <taxon>Bacillota</taxon>
        <taxon>Negativicutes</taxon>
        <taxon>Acetonemataceae</taxon>
        <taxon>Anaeroselena</taxon>
    </lineage>
</organism>
<keyword evidence="4" id="KW-1185">Reference proteome</keyword>
<proteinExistence type="inferred from homology"/>
<dbReference type="InterPro" id="IPR043143">
    <property type="entry name" value="Mal/L-sulf/L-lact_DH-like_NADP"/>
</dbReference>
<reference evidence="3 4" key="1">
    <citation type="submission" date="2023-07" db="EMBL/GenBank/DDBJ databases">
        <title>The novel representative of Negativicutes class, Anaeroselena agilis gen. nov. sp. nov.</title>
        <authorList>
            <person name="Prokofeva M.I."/>
            <person name="Elcheninov A.G."/>
            <person name="Klyukina A."/>
            <person name="Kublanov I.V."/>
            <person name="Frolov E.N."/>
            <person name="Podosokorskaya O.A."/>
        </authorList>
    </citation>
    <scope>NUCLEOTIDE SEQUENCE [LARGE SCALE GENOMIC DNA]</scope>
    <source>
        <strain evidence="3 4">4137-cl</strain>
    </source>
</reference>
<dbReference type="Gene3D" id="3.30.1370.60">
    <property type="entry name" value="Hypothetical oxidoreductase yiak, domain 2"/>
    <property type="match status" value="1"/>
</dbReference>
<protein>
    <submittedName>
        <fullName evidence="3">Ldh family oxidoreductase</fullName>
    </submittedName>
</protein>
<dbReference type="SUPFAM" id="SSF89733">
    <property type="entry name" value="L-sulfolactate dehydrogenase-like"/>
    <property type="match status" value="1"/>
</dbReference>
<comment type="caution">
    <text evidence="3">The sequence shown here is derived from an EMBL/GenBank/DDBJ whole genome shotgun (WGS) entry which is preliminary data.</text>
</comment>
<evidence type="ECO:0000313" key="3">
    <source>
        <dbReference type="EMBL" id="MDT8903379.1"/>
    </source>
</evidence>
<gene>
    <name evidence="3" type="ORF">Q4T40_19285</name>
</gene>
<dbReference type="Proteomes" id="UP001254848">
    <property type="component" value="Unassembled WGS sequence"/>
</dbReference>
<evidence type="ECO:0000313" key="4">
    <source>
        <dbReference type="Proteomes" id="UP001254848"/>
    </source>
</evidence>
<accession>A0ABU3P2X9</accession>
<evidence type="ECO:0000256" key="1">
    <source>
        <dbReference type="ARBA" id="ARBA00006056"/>
    </source>
</evidence>
<keyword evidence="2" id="KW-0560">Oxidoreductase</keyword>
<dbReference type="Pfam" id="PF02615">
    <property type="entry name" value="Ldh_2"/>
    <property type="match status" value="1"/>
</dbReference>
<dbReference type="Gene3D" id="1.10.1530.10">
    <property type="match status" value="1"/>
</dbReference>
<dbReference type="PANTHER" id="PTHR11091:SF0">
    <property type="entry name" value="MALATE DEHYDROGENASE"/>
    <property type="match status" value="1"/>
</dbReference>
<comment type="similarity">
    <text evidence="1">Belongs to the LDH2/MDH2 oxidoreductase family.</text>
</comment>
<dbReference type="InterPro" id="IPR043144">
    <property type="entry name" value="Mal/L-sulf/L-lact_DH-like_ah"/>
</dbReference>
<dbReference type="RefSeq" id="WP_413781836.1">
    <property type="nucleotide sequence ID" value="NZ_JAUOZS010000001.1"/>
</dbReference>